<keyword evidence="5" id="KW-1185">Reference proteome</keyword>
<dbReference type="InterPro" id="IPR017850">
    <property type="entry name" value="Alkaline_phosphatase_core_sf"/>
</dbReference>
<keyword evidence="3" id="KW-0812">Transmembrane</keyword>
<evidence type="ECO:0000313" key="4">
    <source>
        <dbReference type="EMBL" id="WQQ26782.1"/>
    </source>
</evidence>
<dbReference type="Gene3D" id="1.20.120.1760">
    <property type="match status" value="1"/>
</dbReference>
<evidence type="ECO:0000313" key="5">
    <source>
        <dbReference type="Proteomes" id="UP001327225"/>
    </source>
</evidence>
<keyword evidence="3" id="KW-0472">Membrane</keyword>
<feature type="transmembrane region" description="Helical" evidence="3">
    <location>
        <begin position="343"/>
        <end position="364"/>
    </location>
</feature>
<dbReference type="Gene3D" id="3.40.720.10">
    <property type="entry name" value="Alkaline Phosphatase, subunit A"/>
    <property type="match status" value="1"/>
</dbReference>
<feature type="transmembrane region" description="Helical" evidence="3">
    <location>
        <begin position="262"/>
        <end position="279"/>
    </location>
</feature>
<comment type="similarity">
    <text evidence="2">Belongs to the CDP-alcohol phosphatidyltransferase class-I family.</text>
</comment>
<dbReference type="PROSITE" id="PS00379">
    <property type="entry name" value="CDP_ALCOHOL_P_TRANSF"/>
    <property type="match status" value="1"/>
</dbReference>
<keyword evidence="1 2" id="KW-0808">Transferase</keyword>
<dbReference type="InterPro" id="IPR000462">
    <property type="entry name" value="CDP-OH_P_trans"/>
</dbReference>
<dbReference type="Pfam" id="PF01066">
    <property type="entry name" value="CDP-OH_P_transf"/>
    <property type="match status" value="1"/>
</dbReference>
<evidence type="ECO:0000256" key="1">
    <source>
        <dbReference type="ARBA" id="ARBA00022679"/>
    </source>
</evidence>
<dbReference type="SUPFAM" id="SSF53649">
    <property type="entry name" value="Alkaline phosphatase-like"/>
    <property type="match status" value="1"/>
</dbReference>
<name>A0ABZ0ZR52_9ACTN</name>
<accession>A0ABZ0ZR52</accession>
<dbReference type="InterPro" id="IPR043130">
    <property type="entry name" value="CDP-OH_PTrfase_TM_dom"/>
</dbReference>
<dbReference type="EMBL" id="CP141059">
    <property type="protein sequence ID" value="WQQ26782.1"/>
    <property type="molecule type" value="Genomic_DNA"/>
</dbReference>
<feature type="transmembrane region" description="Helical" evidence="3">
    <location>
        <begin position="166"/>
        <end position="199"/>
    </location>
</feature>
<gene>
    <name evidence="4" type="ORF">SHK19_00780</name>
</gene>
<organism evidence="4 5">
    <name type="scientific">Nocardioides bizhenqiangii</name>
    <dbReference type="NCBI Taxonomy" id="3095076"/>
    <lineage>
        <taxon>Bacteria</taxon>
        <taxon>Bacillati</taxon>
        <taxon>Actinomycetota</taxon>
        <taxon>Actinomycetes</taxon>
        <taxon>Propionibacteriales</taxon>
        <taxon>Nocardioidaceae</taxon>
        <taxon>Nocardioides</taxon>
    </lineage>
</organism>
<protein>
    <submittedName>
        <fullName evidence="4">CDP-alcohol phosphatidyltransferase family protein</fullName>
    </submittedName>
</protein>
<reference evidence="5" key="1">
    <citation type="submission" date="2023-12" db="EMBL/GenBank/DDBJ databases">
        <title>Novel species in genus Nocardioides.</title>
        <authorList>
            <person name="Zhou H."/>
        </authorList>
    </citation>
    <scope>NUCLEOTIDE SEQUENCE [LARGE SCALE GENOMIC DNA]</scope>
    <source>
        <strain evidence="5">HM61</strain>
    </source>
</reference>
<dbReference type="InterPro" id="IPR048254">
    <property type="entry name" value="CDP_ALCOHOL_P_TRANSF_CS"/>
</dbReference>
<feature type="transmembrane region" description="Helical" evidence="3">
    <location>
        <begin position="230"/>
        <end position="250"/>
    </location>
</feature>
<dbReference type="RefSeq" id="WP_322937575.1">
    <property type="nucleotide sequence ID" value="NZ_CP141059.1"/>
</dbReference>
<keyword evidence="3" id="KW-1133">Transmembrane helix</keyword>
<proteinExistence type="inferred from homology"/>
<evidence type="ECO:0000256" key="3">
    <source>
        <dbReference type="SAM" id="Phobius"/>
    </source>
</evidence>
<evidence type="ECO:0000256" key="2">
    <source>
        <dbReference type="RuleBase" id="RU003750"/>
    </source>
</evidence>
<sequence length="763" mass="80546">MPALLVTLDVAVGLGPPGWAIGLLGGAVLAALLDGALVRHRAGGLGPAGRITATRAVLACGVAALTAESYVADDHAALIVALATVGLVLDAVDGRVARRTRTESALGGRFDMEVDAFLIAVLSVYVAPAAGWWVLAIGAIRYAYVAVSWVVRWLRRPLPPRYSAKVVAALQGIVLTVAASALVPLVVTQAVLVVALGLLVESFARDVRTLWRERVEPLPPPPDPAPVGSLVRPAVVTAAAFVGLWVALALPNPATGLTPADLLRIPLEGLVLVAVALVLPHRPRFWAAVGFGAVAGALLVLRVVNAGFDLVLDRPFDPLGDWGYFASGVDVLGDSIGDLAARLAAVGVVVLIAVVIVGLAGAAARVVRVAADHRPRATRGVVALGTAWAVCAIAGIHVAGGAPVAAAGAAGLAVDTVDQVRAGLADSDDFAEEIEADPFADVPDDQLLRGLRGKDVLLVFVESYGRSATRGSSYSPGVEEVLVDGTRRLTEAGYLTRSGYLTSPTFGAASWLAHATTQSGLWVDSERRYGQLLDSDRLTLARAFGRAGWRTVFDVPANTEDWPEGEAFYGFDHIYDSRNVGYAGPEFGYALVPDQYTLEHLRREELTGGDRPPLFAEVDLVSSHHPWTPPPPLVAWDEVGDGSVFEGTTEDAEPVDQEADPAKAQQLYGRSIEYSWETLVSFLETYPDPDRVVVVLGDHEPWSFVSGDDAGRDVPITVIAQDGDVVRRTADWQWSPGLLPPADAPVWPMSELRDRLLTAFAGG</sequence>
<feature type="transmembrane region" description="Helical" evidence="3">
    <location>
        <begin position="20"/>
        <end position="39"/>
    </location>
</feature>
<feature type="transmembrane region" description="Helical" evidence="3">
    <location>
        <begin position="285"/>
        <end position="304"/>
    </location>
</feature>
<dbReference type="Proteomes" id="UP001327225">
    <property type="component" value="Chromosome"/>
</dbReference>